<feature type="chain" id="PRO_5014959737" description="VWFA domain-containing protein" evidence="3">
    <location>
        <begin position="31"/>
        <end position="833"/>
    </location>
</feature>
<feature type="compositionally biased region" description="Polar residues" evidence="1">
    <location>
        <begin position="607"/>
        <end position="617"/>
    </location>
</feature>
<keyword evidence="5" id="KW-1185">Reference proteome</keyword>
<feature type="transmembrane region" description="Helical" evidence="2">
    <location>
        <begin position="698"/>
        <end position="718"/>
    </location>
</feature>
<evidence type="ECO:0000256" key="1">
    <source>
        <dbReference type="SAM" id="MobiDB-lite"/>
    </source>
</evidence>
<keyword evidence="3" id="KW-0732">Signal</keyword>
<reference evidence="4 5" key="1">
    <citation type="submission" date="2017-03" db="EMBL/GenBank/DDBJ databases">
        <title>Complete genome sequence of Candidatus 'Thiodictyon syntrophicum' sp. nov. strain Cad16T, a photolithoautotroph purple sulfur bacterium isolated from an alpine meromictic lake.</title>
        <authorList>
            <person name="Luedin S.M."/>
            <person name="Pothier J.F."/>
            <person name="Danza F."/>
            <person name="Storelli N."/>
            <person name="Wittwer M."/>
            <person name="Tonolla M."/>
        </authorList>
    </citation>
    <scope>NUCLEOTIDE SEQUENCE [LARGE SCALE GENOMIC DNA]</scope>
    <source>
        <strain evidence="4 5">Cad16T</strain>
    </source>
</reference>
<keyword evidence="2" id="KW-1133">Transmembrane helix</keyword>
<evidence type="ECO:0000256" key="2">
    <source>
        <dbReference type="SAM" id="Phobius"/>
    </source>
</evidence>
<dbReference type="EMBL" id="CP020370">
    <property type="protein sequence ID" value="AUB82108.1"/>
    <property type="molecule type" value="Genomic_DNA"/>
</dbReference>
<dbReference type="SUPFAM" id="SSF53300">
    <property type="entry name" value="vWA-like"/>
    <property type="match status" value="1"/>
</dbReference>
<feature type="region of interest" description="Disordered" evidence="1">
    <location>
        <begin position="605"/>
        <end position="629"/>
    </location>
</feature>
<dbReference type="InterPro" id="IPR036465">
    <property type="entry name" value="vWFA_dom_sf"/>
</dbReference>
<proteinExistence type="predicted"/>
<protein>
    <recommendedName>
        <fullName evidence="6">VWFA domain-containing protein</fullName>
    </recommendedName>
</protein>
<feature type="signal peptide" evidence="3">
    <location>
        <begin position="1"/>
        <end position="30"/>
    </location>
</feature>
<keyword evidence="2" id="KW-0472">Membrane</keyword>
<sequence>MPERLLSRNALRTRGALICALLLAAGAARPAALDLGSTGDHVRVILDTSKSMCGAACGWQDPPNDPGRLAVLSTLLLHDLLKPDPNKAENPDSFAVIPFDHAKWTAELPPPATVTPRRAKGMAARAQFITALSPAQLPLDVMNTYYSPGIIQALADLPPLSGTDSAAMTRTIVLITDGLSVNPQADQAYIETQLLPALAAKQTRLYAILFGPDATSRGEAFFADIKAADAANVRAGRYAQHVFPDFFIVRTGEELPATMIRLFSQGFGYLHLPDDRKDRVGTGALGLDLHRGVGPTEAAIVALRLDPGRRSTPAAPKLTLSPPAGGSVNLQHLLEGREPGGSFSLRWELKPSPGDYSLRIDQGSDESVFVLRPTNLTVALREHQEPPGGGTRQDAVPSCFAPGSLVTMADRPCRLDFLVASAAGTAGIPPKLTLRYWIKQPRPGAAGYWNINDADGAGIADTHNWEDLAAGGRRYYSQTQFTKNQLPDGADTPYQAHVTVKVDLENRTVAVRGADDPFVALVYPRLGLSPQPPAVKIMNPTSGALGRRQEACTAFTLTEDFGTRLESAQGSQGGAGINVRAFLIADRQALAGPLRDARFRLDGESIGFQSDPSQPASQPGPEWSKGKQRRLDELVQRNGTGGRHELCVTLGPYADGDPLTPPALRVKFILDHPPYDHFDVVKSLQAEVLVARAPGLRWWSLLPLVLLLLGLPLALLLLRARAALPRDLGYGVAGSAQPHRFTARALPPASPLRRLFSRRAERQVVDNQGALLGWVRPQGETLYALRLARGVTLCDRDGGEIEPTAAGLLLLEVHKPYRLSSGEDHLWLRMQFL</sequence>
<evidence type="ECO:0008006" key="6">
    <source>
        <dbReference type="Google" id="ProtNLM"/>
    </source>
</evidence>
<dbReference type="OrthoDB" id="798937at2"/>
<organism evidence="4 5">
    <name type="scientific">Candidatus Thiodictyon syntrophicum</name>
    <dbReference type="NCBI Taxonomy" id="1166950"/>
    <lineage>
        <taxon>Bacteria</taxon>
        <taxon>Pseudomonadati</taxon>
        <taxon>Pseudomonadota</taxon>
        <taxon>Gammaproteobacteria</taxon>
        <taxon>Chromatiales</taxon>
        <taxon>Chromatiaceae</taxon>
        <taxon>Thiodictyon</taxon>
    </lineage>
</organism>
<evidence type="ECO:0000256" key="3">
    <source>
        <dbReference type="SAM" id="SignalP"/>
    </source>
</evidence>
<dbReference type="Gene3D" id="3.40.50.410">
    <property type="entry name" value="von Willebrand factor, type A domain"/>
    <property type="match status" value="1"/>
</dbReference>
<dbReference type="RefSeq" id="WP_100919855.1">
    <property type="nucleotide sequence ID" value="NZ_CP020370.1"/>
</dbReference>
<accession>A0A2K8U927</accession>
<evidence type="ECO:0000313" key="5">
    <source>
        <dbReference type="Proteomes" id="UP000232638"/>
    </source>
</evidence>
<name>A0A2K8U927_9GAMM</name>
<dbReference type="Proteomes" id="UP000232638">
    <property type="component" value="Chromosome"/>
</dbReference>
<dbReference type="AlphaFoldDB" id="A0A2K8U927"/>
<evidence type="ECO:0000313" key="4">
    <source>
        <dbReference type="EMBL" id="AUB82108.1"/>
    </source>
</evidence>
<gene>
    <name evidence="4" type="ORF">THSYN_14895</name>
</gene>
<dbReference type="KEGG" id="tsy:THSYN_14895"/>
<keyword evidence="2" id="KW-0812">Transmembrane</keyword>